<sequence>MPQADRRIALLQRVVRLREVEKRRAAARLAEAQGMHGKLLALEGRSAEIAATYSARRDAGTADELARTLQFTAGVQAIRGDTASEARKAGDASRAAMAHLHVAERRQKITADALSARQREDEMRRLSREPAQLARKLKRPS</sequence>
<accession>A0A418NRS5</accession>
<evidence type="ECO:0008006" key="4">
    <source>
        <dbReference type="Google" id="ProtNLM"/>
    </source>
</evidence>
<proteinExistence type="predicted"/>
<gene>
    <name evidence="2" type="ORF">D2V07_10720</name>
</gene>
<dbReference type="EMBL" id="QXFL01000004">
    <property type="protein sequence ID" value="RIV85790.1"/>
    <property type="molecule type" value="Genomic_DNA"/>
</dbReference>
<keyword evidence="3" id="KW-1185">Reference proteome</keyword>
<evidence type="ECO:0000313" key="3">
    <source>
        <dbReference type="Proteomes" id="UP000286576"/>
    </source>
</evidence>
<reference evidence="2 3" key="1">
    <citation type="submission" date="2018-08" db="EMBL/GenBank/DDBJ databases">
        <title>Erythrobacter zhengii sp.nov., a bacterium isolated from deep-sea sediment.</title>
        <authorList>
            <person name="Fang C."/>
            <person name="Wu Y.-H."/>
            <person name="Sun C."/>
            <person name="Wang H."/>
            <person name="Cheng H."/>
            <person name="Meng F.-X."/>
            <person name="Wang C.-S."/>
            <person name="Xu X.-W."/>
        </authorList>
    </citation>
    <scope>NUCLEOTIDE SEQUENCE [LARGE SCALE GENOMIC DNA]</scope>
    <source>
        <strain evidence="2 3">V18</strain>
    </source>
</reference>
<dbReference type="RefSeq" id="WP_119586981.1">
    <property type="nucleotide sequence ID" value="NZ_CAWODQ010000024.1"/>
</dbReference>
<dbReference type="AlphaFoldDB" id="A0A418NRS5"/>
<dbReference type="OrthoDB" id="7509476at2"/>
<name>A0A418NRS5_9SPHN</name>
<feature type="region of interest" description="Disordered" evidence="1">
    <location>
        <begin position="113"/>
        <end position="141"/>
    </location>
</feature>
<evidence type="ECO:0000313" key="2">
    <source>
        <dbReference type="EMBL" id="RIV85790.1"/>
    </source>
</evidence>
<feature type="compositionally biased region" description="Basic and acidic residues" evidence="1">
    <location>
        <begin position="117"/>
        <end position="128"/>
    </location>
</feature>
<comment type="caution">
    <text evidence="2">The sequence shown here is derived from an EMBL/GenBank/DDBJ whole genome shotgun (WGS) entry which is preliminary data.</text>
</comment>
<organism evidence="2 3">
    <name type="scientific">Aurantiacibacter zhengii</name>
    <dbReference type="NCBI Taxonomy" id="2307003"/>
    <lineage>
        <taxon>Bacteria</taxon>
        <taxon>Pseudomonadati</taxon>
        <taxon>Pseudomonadota</taxon>
        <taxon>Alphaproteobacteria</taxon>
        <taxon>Sphingomonadales</taxon>
        <taxon>Erythrobacteraceae</taxon>
        <taxon>Aurantiacibacter</taxon>
    </lineage>
</organism>
<evidence type="ECO:0000256" key="1">
    <source>
        <dbReference type="SAM" id="MobiDB-lite"/>
    </source>
</evidence>
<dbReference type="Proteomes" id="UP000286576">
    <property type="component" value="Unassembled WGS sequence"/>
</dbReference>
<protein>
    <recommendedName>
        <fullName evidence="4">Flagellar FliJ protein</fullName>
    </recommendedName>
</protein>